<dbReference type="Pfam" id="PF02195">
    <property type="entry name" value="ParB_N"/>
    <property type="match status" value="1"/>
</dbReference>
<name>A0A2W5S5M0_CERSP</name>
<reference evidence="2 3" key="1">
    <citation type="submission" date="2017-08" db="EMBL/GenBank/DDBJ databases">
        <title>Infants hospitalized years apart are colonized by the same room-sourced microbial strains.</title>
        <authorList>
            <person name="Brooks B."/>
            <person name="Olm M.R."/>
            <person name="Firek B.A."/>
            <person name="Baker R."/>
            <person name="Thomas B.C."/>
            <person name="Morowitz M.J."/>
            <person name="Banfield J.F."/>
        </authorList>
    </citation>
    <scope>NUCLEOTIDE SEQUENCE [LARGE SCALE GENOMIC DNA]</scope>
    <source>
        <strain evidence="2">S2_003_000_R2_11</strain>
    </source>
</reference>
<proteinExistence type="predicted"/>
<protein>
    <submittedName>
        <fullName evidence="2">Chromosome partitioning protein ParB</fullName>
    </submittedName>
</protein>
<comment type="caution">
    <text evidence="2">The sequence shown here is derived from an EMBL/GenBank/DDBJ whole genome shotgun (WGS) entry which is preliminary data.</text>
</comment>
<evidence type="ECO:0000259" key="1">
    <source>
        <dbReference type="SMART" id="SM00470"/>
    </source>
</evidence>
<dbReference type="SUPFAM" id="SSF110849">
    <property type="entry name" value="ParB/Sulfiredoxin"/>
    <property type="match status" value="1"/>
</dbReference>
<dbReference type="CDD" id="cd16411">
    <property type="entry name" value="ParB_N_like"/>
    <property type="match status" value="1"/>
</dbReference>
<dbReference type="SMART" id="SM00470">
    <property type="entry name" value="ParB"/>
    <property type="match status" value="1"/>
</dbReference>
<dbReference type="PANTHER" id="PTHR33375:SF1">
    <property type="entry name" value="CHROMOSOME-PARTITIONING PROTEIN PARB-RELATED"/>
    <property type="match status" value="1"/>
</dbReference>
<dbReference type="InterPro" id="IPR011111">
    <property type="entry name" value="Plasmid_RepB"/>
</dbReference>
<dbReference type="Proteomes" id="UP000248975">
    <property type="component" value="Unassembled WGS sequence"/>
</dbReference>
<gene>
    <name evidence="2" type="ORF">DI533_16190</name>
</gene>
<dbReference type="PANTHER" id="PTHR33375">
    <property type="entry name" value="CHROMOSOME-PARTITIONING PROTEIN PARB-RELATED"/>
    <property type="match status" value="1"/>
</dbReference>
<dbReference type="GO" id="GO:0007059">
    <property type="term" value="P:chromosome segregation"/>
    <property type="evidence" value="ECO:0007669"/>
    <property type="project" value="TreeGrafter"/>
</dbReference>
<dbReference type="SUPFAM" id="SSF109709">
    <property type="entry name" value="KorB DNA-binding domain-like"/>
    <property type="match status" value="1"/>
</dbReference>
<dbReference type="Gene3D" id="1.10.10.2830">
    <property type="match status" value="1"/>
</dbReference>
<evidence type="ECO:0000313" key="2">
    <source>
        <dbReference type="EMBL" id="PZQ97079.1"/>
    </source>
</evidence>
<dbReference type="Pfam" id="PF07506">
    <property type="entry name" value="RepB"/>
    <property type="match status" value="1"/>
</dbReference>
<sequence length="302" mass="33760">MDDDQEHGGHKQVTMIPTDRIRILNPRVRNRRAFEEMVANIASIGLKRPITVAPRPGTDPTEYDLVCGQGRLEAFIELKQTQIPAIVIDADESQCLVMSLVENCARRQHNPIDLMREIGTLRQRGYSDRQIGAKIGVTGDYVGMIAGLLEKGEERLVSAVETGMLPLNLAIEISKTDAKGAQDALMDAYTQNKLRGRKLTLVRRLIQQREARGPQLRSNPLGRKGPKRALTSEGLVRAYQQEAARQKLLIKKAELTQSRLMFVREAFRKLCTDDHFLTLLRAEGLQTMPGYLAQAVIDGAQP</sequence>
<dbReference type="InterPro" id="IPR003115">
    <property type="entry name" value="ParB_N"/>
</dbReference>
<dbReference type="InterPro" id="IPR036086">
    <property type="entry name" value="ParB/Sulfiredoxin_sf"/>
</dbReference>
<dbReference type="EMBL" id="QFQS01000003">
    <property type="protein sequence ID" value="PZQ97079.1"/>
    <property type="molecule type" value="Genomic_DNA"/>
</dbReference>
<dbReference type="AlphaFoldDB" id="A0A2W5S5M0"/>
<feature type="domain" description="ParB-like N-terminal" evidence="1">
    <location>
        <begin position="14"/>
        <end position="104"/>
    </location>
</feature>
<evidence type="ECO:0000313" key="3">
    <source>
        <dbReference type="Proteomes" id="UP000248975"/>
    </source>
</evidence>
<dbReference type="Gene3D" id="3.90.1530.30">
    <property type="match status" value="1"/>
</dbReference>
<dbReference type="InterPro" id="IPR050336">
    <property type="entry name" value="Chromosome_partition/occlusion"/>
</dbReference>
<dbReference type="GO" id="GO:0005694">
    <property type="term" value="C:chromosome"/>
    <property type="evidence" value="ECO:0007669"/>
    <property type="project" value="TreeGrafter"/>
</dbReference>
<organism evidence="2 3">
    <name type="scientific">Cereibacter sphaeroides</name>
    <name type="common">Rhodobacter sphaeroides</name>
    <dbReference type="NCBI Taxonomy" id="1063"/>
    <lineage>
        <taxon>Bacteria</taxon>
        <taxon>Pseudomonadati</taxon>
        <taxon>Pseudomonadota</taxon>
        <taxon>Alphaproteobacteria</taxon>
        <taxon>Rhodobacterales</taxon>
        <taxon>Paracoccaceae</taxon>
        <taxon>Cereibacter</taxon>
    </lineage>
</organism>
<accession>A0A2W5S5M0</accession>